<evidence type="ECO:0008006" key="5">
    <source>
        <dbReference type="Google" id="ProtNLM"/>
    </source>
</evidence>
<dbReference type="Pfam" id="PF00378">
    <property type="entry name" value="ECH_1"/>
    <property type="match status" value="1"/>
</dbReference>
<dbReference type="AlphaFoldDB" id="A0A383DRK2"/>
<evidence type="ECO:0000256" key="2">
    <source>
        <dbReference type="ARBA" id="ARBA00023140"/>
    </source>
</evidence>
<protein>
    <recommendedName>
        <fullName evidence="5">Enoyl-CoA hydratase</fullName>
    </recommendedName>
</protein>
<name>A0A383DRK2_9ZZZZ</name>
<comment type="subcellular location">
    <subcellularLocation>
        <location evidence="1">Peroxisome</location>
    </subcellularLocation>
</comment>
<evidence type="ECO:0000256" key="3">
    <source>
        <dbReference type="ARBA" id="ARBA00023235"/>
    </source>
</evidence>
<accession>A0A383DRK2</accession>
<dbReference type="InterPro" id="IPR029045">
    <property type="entry name" value="ClpP/crotonase-like_dom_sf"/>
</dbReference>
<dbReference type="SUPFAM" id="SSF52096">
    <property type="entry name" value="ClpP/crotonase"/>
    <property type="match status" value="1"/>
</dbReference>
<evidence type="ECO:0000256" key="1">
    <source>
        <dbReference type="ARBA" id="ARBA00004275"/>
    </source>
</evidence>
<keyword evidence="2" id="KW-0576">Peroxisome</keyword>
<dbReference type="Gene3D" id="3.90.226.10">
    <property type="entry name" value="2-enoyl-CoA Hydratase, Chain A, domain 1"/>
    <property type="match status" value="1"/>
</dbReference>
<dbReference type="InterPro" id="IPR001753">
    <property type="entry name" value="Enoyl-CoA_hydra/iso"/>
</dbReference>
<evidence type="ECO:0000313" key="4">
    <source>
        <dbReference type="EMBL" id="SVE47127.1"/>
    </source>
</evidence>
<reference evidence="4" key="1">
    <citation type="submission" date="2018-05" db="EMBL/GenBank/DDBJ databases">
        <authorList>
            <person name="Lanie J.A."/>
            <person name="Ng W.-L."/>
            <person name="Kazmierczak K.M."/>
            <person name="Andrzejewski T.M."/>
            <person name="Davidsen T.M."/>
            <person name="Wayne K.J."/>
            <person name="Tettelin H."/>
            <person name="Glass J.I."/>
            <person name="Rusch D."/>
            <person name="Podicherti R."/>
            <person name="Tsui H.-C.T."/>
            <person name="Winkler M.E."/>
        </authorList>
    </citation>
    <scope>NUCLEOTIDE SEQUENCE</scope>
</reference>
<dbReference type="GO" id="GO:0004165">
    <property type="term" value="F:delta(3)-delta(2)-enoyl-CoA isomerase activity"/>
    <property type="evidence" value="ECO:0007669"/>
    <property type="project" value="UniProtKB-ARBA"/>
</dbReference>
<dbReference type="PANTHER" id="PTHR43684">
    <property type="match status" value="1"/>
</dbReference>
<keyword evidence="3" id="KW-0413">Isomerase</keyword>
<feature type="non-terminal residue" evidence="4">
    <location>
        <position position="229"/>
    </location>
</feature>
<dbReference type="GO" id="GO:0005777">
    <property type="term" value="C:peroxisome"/>
    <property type="evidence" value="ECO:0007669"/>
    <property type="project" value="UniProtKB-SubCell"/>
</dbReference>
<dbReference type="InterPro" id="IPR051053">
    <property type="entry name" value="ECH/Chromodomain_protein"/>
</dbReference>
<gene>
    <name evidence="4" type="ORF">METZ01_LOCUS499981</name>
</gene>
<dbReference type="PANTHER" id="PTHR43684:SF1">
    <property type="entry name" value="ENOYL-COA DELTA ISOMERASE 2"/>
    <property type="match status" value="1"/>
</dbReference>
<sequence length="229" mass="25079">MGDEKMSDYINIETTESILKIEIDRPDKKNALNGAMYYAMIDALIAGSDDPKVRAVIIYGAGGDFTTGHDLKEWLEFASSDQDTFPGKEFLDVLIPYSKPVIAAVDGLAVGIGATMTIHCDLVYASEEARFQMPFVNLGVNPEAGSSFALPQLIGYHNAAEILLMGGMVTAKRAYDMGFVNAVIKQSELMDMAMQAALRIAELPPTPIRLAKSMMKKHFTDKIMETNDK</sequence>
<proteinExistence type="predicted"/>
<dbReference type="EMBL" id="UINC01219592">
    <property type="protein sequence ID" value="SVE47127.1"/>
    <property type="molecule type" value="Genomic_DNA"/>
</dbReference>
<organism evidence="4">
    <name type="scientific">marine metagenome</name>
    <dbReference type="NCBI Taxonomy" id="408172"/>
    <lineage>
        <taxon>unclassified sequences</taxon>
        <taxon>metagenomes</taxon>
        <taxon>ecological metagenomes</taxon>
    </lineage>
</organism>
<dbReference type="CDD" id="cd06558">
    <property type="entry name" value="crotonase-like"/>
    <property type="match status" value="1"/>
</dbReference>